<feature type="signal peptide" evidence="1">
    <location>
        <begin position="1"/>
        <end position="24"/>
    </location>
</feature>
<evidence type="ECO:0000256" key="1">
    <source>
        <dbReference type="SAM" id="SignalP"/>
    </source>
</evidence>
<feature type="chain" id="PRO_5012408496" evidence="1">
    <location>
        <begin position="25"/>
        <end position="1135"/>
    </location>
</feature>
<dbReference type="Proteomes" id="UP000184255">
    <property type="component" value="Unassembled WGS sequence"/>
</dbReference>
<dbReference type="InterPro" id="IPR036770">
    <property type="entry name" value="Ankyrin_rpt-contain_sf"/>
</dbReference>
<dbReference type="SUPFAM" id="SSF48403">
    <property type="entry name" value="Ankyrin repeat"/>
    <property type="match status" value="1"/>
</dbReference>
<sequence>MADPLSVAGLALAVVSLGLQVTGGITDYFDSLKSRDQDIASIIQQNETLKKTLQVIESSISRFQNDHRSATEALRQFLDSSNDELNVLEGMVATLITDDQGTTGRRIKARNKGKKLFYPFHRPKLEQMATKLHHINATLQLGLQSLGLSVSHLGSEKLATLQVTSQTISSDLLVVQSEVSSISSPIRGMQSTLSQFETRFDGLQHLLEQLLVQGSNTNERLQDITPALVTGRLLGKPAVLREMCDAVVTQEQHRPKRKPPVPHETAARVSTGMSSYSGGRFSCLCRHRRHVKRWNAALGSFALSHETTTELHLPGCPVTRDILDPDQTQKLAFTYTGLRRLLNSAVQFSLTIRSGAGGSSLGPNFTYYPIVDSNHAPAFKMLNLLVKSFQHNKYLTVNGFSEIPALWEKLVPSVVSAVLSLLQAKKASPRAVNGGNESLVYSVALCIRNYYSSTSYLPSLVDTCQASPLLDLLEYLVNNKAPANDYNKDGYTPVSAMFEFGSYGSATYPVPAAAVDLILRSNTDSAALNRRDPPFPFSTKTVTASRKVIWQSSGEVLLHFLSSSTRIADVSVEIAYGCGILSLAILSNNLEEVKLLIANHPSTLSERNLFGHSPLHLAVGKSSILRVLVDAADIALLNWTDIQGYSALELAVSISGTNCREDSTRMCKRCKCAECTVILMKADRMIPTSTLERALEYASKRCKLRYLRYMKDRRDRLKRLALENLPKTDIEQLCLESKHVLDSDAFEVTQRLQQTGICVPEALAVGHNESFRPIYQLVDSYDDADLLFRAGFRDTASWCDADDVEWWDISPQPLPYLRWLANHDGVYCRLPFPTVNDIFGSACIFSAIGYEITNSWTRSRSRYGQYDQSNSDKSLLAPPTMDPEEDWYHEVHSAVFEARAVDSCSCQCSPGGCNMLTFILRQLVNERDYKYKPQSYSQDDATTSTEDPELRELTYTVPLLKLIDGFIMYLSHFSCHFRGWHHYAAIRFLTFAALEISHCCCRTRYWDCVSEDDVDSNENGLGDDQGYQLALLEDLIIEFEETMTSLLENPDTGTDELIEFWERAWVGRMSEVLDRLESSDLPEDEKLAAEEIGVVWDKVGPEPPEPRPEEIGNPYGRYMTEYWLYELRKIEEECQ</sequence>
<reference evidence="3" key="1">
    <citation type="journal article" date="2016" name="Genome Biol. Evol.">
        <title>Comparative 'omics' of the Fusarium fujikuroi species complex highlights differences in genetic potential and metabolite synthesis.</title>
        <authorList>
            <person name="Niehaus E.-M."/>
            <person name="Muensterkoetter M."/>
            <person name="Proctor R.H."/>
            <person name="Brown D.W."/>
            <person name="Sharon A."/>
            <person name="Idan Y."/>
            <person name="Oren-Young L."/>
            <person name="Sieber C.M."/>
            <person name="Novak O."/>
            <person name="Pencik A."/>
            <person name="Tarkowska D."/>
            <person name="Hromadova K."/>
            <person name="Freeman S."/>
            <person name="Maymon M."/>
            <person name="Elazar M."/>
            <person name="Youssef S.A."/>
            <person name="El-Shabrawy E.S.M."/>
            <person name="Shalaby A.B.A."/>
            <person name="Houterman P."/>
            <person name="Brock N.L."/>
            <person name="Burkhardt I."/>
            <person name="Tsavkelova E.A."/>
            <person name="Dickschat J.S."/>
            <person name="Galuszka P."/>
            <person name="Gueldener U."/>
            <person name="Tudzynski B."/>
        </authorList>
    </citation>
    <scope>NUCLEOTIDE SEQUENCE [LARGE SCALE GENOMIC DNA]</scope>
    <source>
        <strain evidence="3">MRC7560</strain>
    </source>
</reference>
<gene>
    <name evidence="2" type="ORF">FMAN_01987</name>
</gene>
<keyword evidence="3" id="KW-1185">Reference proteome</keyword>
<evidence type="ECO:0000313" key="3">
    <source>
        <dbReference type="Proteomes" id="UP000184255"/>
    </source>
</evidence>
<protein>
    <submittedName>
        <fullName evidence="2">Uncharacterized protein</fullName>
    </submittedName>
</protein>
<dbReference type="GeneID" id="65081259"/>
<dbReference type="AlphaFoldDB" id="A0A1L7SEX3"/>
<dbReference type="VEuPathDB" id="FungiDB:FMAN_01987"/>
<dbReference type="RefSeq" id="XP_041677340.1">
    <property type="nucleotide sequence ID" value="XM_041825211.1"/>
</dbReference>
<proteinExistence type="predicted"/>
<organism evidence="2 3">
    <name type="scientific">Fusarium mangiferae</name>
    <name type="common">Mango malformation disease fungus</name>
    <dbReference type="NCBI Taxonomy" id="192010"/>
    <lineage>
        <taxon>Eukaryota</taxon>
        <taxon>Fungi</taxon>
        <taxon>Dikarya</taxon>
        <taxon>Ascomycota</taxon>
        <taxon>Pezizomycotina</taxon>
        <taxon>Sordariomycetes</taxon>
        <taxon>Hypocreomycetidae</taxon>
        <taxon>Hypocreales</taxon>
        <taxon>Nectriaceae</taxon>
        <taxon>Fusarium</taxon>
        <taxon>Fusarium fujikuroi species complex</taxon>
    </lineage>
</organism>
<comment type="caution">
    <text evidence="2">The sequence shown here is derived from an EMBL/GenBank/DDBJ whole genome shotgun (WGS) entry which is preliminary data.</text>
</comment>
<dbReference type="EMBL" id="FCQH01000001">
    <property type="protein sequence ID" value="CVK85069.1"/>
    <property type="molecule type" value="Genomic_DNA"/>
</dbReference>
<keyword evidence="1" id="KW-0732">Signal</keyword>
<accession>A0A1L7SEX3</accession>
<evidence type="ECO:0000313" key="2">
    <source>
        <dbReference type="EMBL" id="CVK85069.1"/>
    </source>
</evidence>
<dbReference type="Gene3D" id="1.25.40.20">
    <property type="entry name" value="Ankyrin repeat-containing domain"/>
    <property type="match status" value="1"/>
</dbReference>
<name>A0A1L7SEX3_FUSMA</name>